<evidence type="ECO:0000259" key="9">
    <source>
        <dbReference type="SMART" id="SM00645"/>
    </source>
</evidence>
<keyword evidence="4" id="KW-0378">Hydrolase</keyword>
<dbReference type="MEROPS" id="C01.060"/>
<evidence type="ECO:0000256" key="1">
    <source>
        <dbReference type="ARBA" id="ARBA00008455"/>
    </source>
</evidence>
<keyword evidence="5" id="KW-0788">Thiol protease</keyword>
<dbReference type="SMART" id="SM00645">
    <property type="entry name" value="Pept_C1"/>
    <property type="match status" value="1"/>
</dbReference>
<proteinExistence type="evidence at transcript level"/>
<dbReference type="InterPro" id="IPR012599">
    <property type="entry name" value="Propeptide_C1A"/>
</dbReference>
<evidence type="ECO:0000256" key="6">
    <source>
        <dbReference type="ARBA" id="ARBA00023145"/>
    </source>
</evidence>
<dbReference type="PROSITE" id="PS00640">
    <property type="entry name" value="THIOL_PROTEASE_ASN"/>
    <property type="match status" value="1"/>
</dbReference>
<evidence type="ECO:0000256" key="7">
    <source>
        <dbReference type="ARBA" id="ARBA00023157"/>
    </source>
</evidence>
<dbReference type="AlphaFoldDB" id="Q67EP8"/>
<keyword evidence="6" id="KW-0865">Zymogen</keyword>
<dbReference type="InterPro" id="IPR013128">
    <property type="entry name" value="Peptidase_C1A"/>
</dbReference>
<sequence>MKELIPFSLLICGIFSASIPTDPLSDEFIDYINSLQTTWRAGRNFAPNTPKKYLKSLAGVHKDANNAFTLPKRQVSLDVTLPKEFDARKHWPNCTSIAEIRDQGSCGSCWAFGAVEAMSDRICIHSNGKLQVHLSAENLVSCCDSCGFGCDGGYPASAWDYWQNVGIVSGGNYGSKQGCQPYSIAPCEHHVPGPRPACSGEGSTPDCRNQCDKRSGISYDKDLYYGESAYSLEDEAKQIQAEILKNGPVEAAFTVYEDLVNYKEGVYQHVAGSVLGGHAIKILGWGVENDTPYWLVANSWNTDWGNNGFFKILRGKDECGIEIDVSAGLPRL</sequence>
<dbReference type="SUPFAM" id="SSF54001">
    <property type="entry name" value="Cysteine proteinases"/>
    <property type="match status" value="1"/>
</dbReference>
<dbReference type="InterPro" id="IPR038765">
    <property type="entry name" value="Papain-like_cys_pep_sf"/>
</dbReference>
<evidence type="ECO:0000256" key="8">
    <source>
        <dbReference type="SAM" id="SignalP"/>
    </source>
</evidence>
<gene>
    <name evidence="10" type="primary">CatB1</name>
</gene>
<feature type="signal peptide" evidence="8">
    <location>
        <begin position="1"/>
        <end position="16"/>
    </location>
</feature>
<dbReference type="FunFam" id="3.90.70.10:FF:000031">
    <property type="entry name" value="Cathepsin B"/>
    <property type="match status" value="1"/>
</dbReference>
<dbReference type="InterPro" id="IPR025660">
    <property type="entry name" value="Pept_his_AS"/>
</dbReference>
<dbReference type="PROSITE" id="PS00139">
    <property type="entry name" value="THIOL_PROTEASE_CYS"/>
    <property type="match status" value="1"/>
</dbReference>
<keyword evidence="7" id="KW-1015">Disulfide bond</keyword>
<dbReference type="PANTHER" id="PTHR12411">
    <property type="entry name" value="CYSTEINE PROTEASE FAMILY C1-RELATED"/>
    <property type="match status" value="1"/>
</dbReference>
<name>Q67EP8_TRIIF</name>
<dbReference type="Pfam" id="PF08127">
    <property type="entry name" value="Propeptide_C1"/>
    <property type="match status" value="1"/>
</dbReference>
<keyword evidence="3 8" id="KW-0732">Signal</keyword>
<feature type="chain" id="PRO_5018616443" evidence="8">
    <location>
        <begin position="17"/>
        <end position="332"/>
    </location>
</feature>
<protein>
    <submittedName>
        <fullName evidence="10">Cathepsin B-like proteinase</fullName>
    </submittedName>
</protein>
<dbReference type="InterPro" id="IPR000169">
    <property type="entry name" value="Pept_cys_AS"/>
</dbReference>
<feature type="domain" description="Peptidase C1A papain C-terminal" evidence="9">
    <location>
        <begin position="81"/>
        <end position="329"/>
    </location>
</feature>
<dbReference type="InterPro" id="IPR025661">
    <property type="entry name" value="Pept_asp_AS"/>
</dbReference>
<evidence type="ECO:0000313" key="10">
    <source>
        <dbReference type="EMBL" id="AAR12009.1"/>
    </source>
</evidence>
<dbReference type="PRINTS" id="PR00705">
    <property type="entry name" value="PAPAIN"/>
</dbReference>
<evidence type="ECO:0000256" key="5">
    <source>
        <dbReference type="ARBA" id="ARBA00022807"/>
    </source>
</evidence>
<keyword evidence="2" id="KW-0645">Protease</keyword>
<dbReference type="PROSITE" id="PS00639">
    <property type="entry name" value="THIOL_PROTEASE_HIS"/>
    <property type="match status" value="1"/>
</dbReference>
<dbReference type="InterPro" id="IPR000668">
    <property type="entry name" value="Peptidase_C1A_C"/>
</dbReference>
<dbReference type="CDD" id="cd02620">
    <property type="entry name" value="Peptidase_C1A_CathepsinB"/>
    <property type="match status" value="1"/>
</dbReference>
<accession>Q67EP8</accession>
<dbReference type="Gene3D" id="3.90.70.10">
    <property type="entry name" value="Cysteine proteinases"/>
    <property type="match status" value="1"/>
</dbReference>
<reference evidence="10" key="1">
    <citation type="submission" date="2003-08" db="EMBL/GenBank/DDBJ databases">
        <title>Two cysteine proteinases in the digestive tract of the reduviid bug Triatoma infestans: characterization of enzymes and cDNA.</title>
        <authorList>
            <person name="Kollien A.H."/>
            <person name="Waniek P.J."/>
            <person name="Nisbet A.J."/>
            <person name="Billingsley P.F."/>
            <person name="Schaub G.A."/>
        </authorList>
    </citation>
    <scope>NUCLEOTIDE SEQUENCE</scope>
</reference>
<dbReference type="EMBL" id="AY363262">
    <property type="protein sequence ID" value="AAR12009.1"/>
    <property type="molecule type" value="mRNA"/>
</dbReference>
<dbReference type="GO" id="GO:0006508">
    <property type="term" value="P:proteolysis"/>
    <property type="evidence" value="ECO:0007669"/>
    <property type="project" value="UniProtKB-KW"/>
</dbReference>
<dbReference type="GO" id="GO:0004197">
    <property type="term" value="F:cysteine-type endopeptidase activity"/>
    <property type="evidence" value="ECO:0007669"/>
    <property type="project" value="InterPro"/>
</dbReference>
<comment type="similarity">
    <text evidence="1">Belongs to the peptidase C1 family.</text>
</comment>
<evidence type="ECO:0000256" key="2">
    <source>
        <dbReference type="ARBA" id="ARBA00022670"/>
    </source>
</evidence>
<evidence type="ECO:0000256" key="3">
    <source>
        <dbReference type="ARBA" id="ARBA00022729"/>
    </source>
</evidence>
<organism evidence="10">
    <name type="scientific">Triatoma infestans</name>
    <name type="common">Assassin bug</name>
    <dbReference type="NCBI Taxonomy" id="30076"/>
    <lineage>
        <taxon>Eukaryota</taxon>
        <taxon>Metazoa</taxon>
        <taxon>Ecdysozoa</taxon>
        <taxon>Arthropoda</taxon>
        <taxon>Hexapoda</taxon>
        <taxon>Insecta</taxon>
        <taxon>Pterygota</taxon>
        <taxon>Neoptera</taxon>
        <taxon>Paraneoptera</taxon>
        <taxon>Hemiptera</taxon>
        <taxon>Heteroptera</taxon>
        <taxon>Panheteroptera</taxon>
        <taxon>Cimicomorpha</taxon>
        <taxon>Reduviidae</taxon>
        <taxon>Triatominae</taxon>
        <taxon>Triatoma</taxon>
    </lineage>
</organism>
<evidence type="ECO:0000256" key="4">
    <source>
        <dbReference type="ARBA" id="ARBA00022801"/>
    </source>
</evidence>
<dbReference type="Pfam" id="PF00112">
    <property type="entry name" value="Peptidase_C1"/>
    <property type="match status" value="1"/>
</dbReference>